<comment type="similarity">
    <text evidence="2 9">Belongs to the DXR family.</text>
</comment>
<keyword evidence="9" id="KW-0460">Magnesium</keyword>
<feature type="domain" description="1-deoxy-D-xylulose 5-phosphate reductoisomerase C-terminal" evidence="11">
    <location>
        <begin position="142"/>
        <end position="225"/>
    </location>
</feature>
<dbReference type="InterPro" id="IPR013512">
    <property type="entry name" value="DXP_reductoisomerase_N"/>
</dbReference>
<feature type="binding site" evidence="9">
    <location>
        <position position="37"/>
    </location>
    <ligand>
        <name>NADPH</name>
        <dbReference type="ChEBI" id="CHEBI:57783"/>
    </ligand>
</feature>
<comment type="catalytic activity">
    <reaction evidence="8">
        <text>2-C-methyl-D-erythritol 4-phosphate + NADP(+) = 1-deoxy-D-xylulose 5-phosphate + NADPH + H(+)</text>
        <dbReference type="Rhea" id="RHEA:13717"/>
        <dbReference type="ChEBI" id="CHEBI:15378"/>
        <dbReference type="ChEBI" id="CHEBI:57783"/>
        <dbReference type="ChEBI" id="CHEBI:57792"/>
        <dbReference type="ChEBI" id="CHEBI:58262"/>
        <dbReference type="ChEBI" id="CHEBI:58349"/>
        <dbReference type="EC" id="1.1.1.267"/>
    </reaction>
    <physiologicalReaction direction="right-to-left" evidence="8">
        <dbReference type="Rhea" id="RHEA:13719"/>
    </physiologicalReaction>
</comment>
<keyword evidence="3 9" id="KW-0479">Metal-binding</keyword>
<comment type="function">
    <text evidence="9">Catalyzes the NADPH-dependent rearrangement and reduction of 1-deoxy-D-xylulose-5-phosphate (DXP) to 2-C-methyl-D-erythritol 4-phosphate (MEP).</text>
</comment>
<evidence type="ECO:0000259" key="10">
    <source>
        <dbReference type="Pfam" id="PF02670"/>
    </source>
</evidence>
<feature type="binding site" evidence="9">
    <location>
        <position position="214"/>
    </location>
    <ligand>
        <name>1-deoxy-D-xylulose 5-phosphate</name>
        <dbReference type="ChEBI" id="CHEBI:57792"/>
    </ligand>
</feature>
<feature type="binding site" evidence="9">
    <location>
        <position position="147"/>
    </location>
    <ligand>
        <name>1-deoxy-D-xylulose 5-phosphate</name>
        <dbReference type="ChEBI" id="CHEBI:57792"/>
    </ligand>
</feature>
<feature type="binding site" evidence="9">
    <location>
        <position position="146"/>
    </location>
    <ligand>
        <name>Mn(2+)</name>
        <dbReference type="ChEBI" id="CHEBI:29035"/>
    </ligand>
</feature>
<dbReference type="GO" id="GO:0070402">
    <property type="term" value="F:NADPH binding"/>
    <property type="evidence" value="ECO:0007669"/>
    <property type="project" value="InterPro"/>
</dbReference>
<dbReference type="InterPro" id="IPR036169">
    <property type="entry name" value="DXPR_C_sf"/>
</dbReference>
<dbReference type="GO" id="GO:0030604">
    <property type="term" value="F:1-deoxy-D-xylulose-5-phosphate reductoisomerase activity"/>
    <property type="evidence" value="ECO:0007669"/>
    <property type="project" value="UniProtKB-UniRule"/>
</dbReference>
<dbReference type="PANTHER" id="PTHR30525">
    <property type="entry name" value="1-DEOXY-D-XYLULOSE 5-PHOSPHATE REDUCTOISOMERASE"/>
    <property type="match status" value="1"/>
</dbReference>
<evidence type="ECO:0000256" key="1">
    <source>
        <dbReference type="ARBA" id="ARBA00005094"/>
    </source>
</evidence>
<feature type="binding site" evidence="9">
    <location>
        <position position="11"/>
    </location>
    <ligand>
        <name>NADPH</name>
        <dbReference type="ChEBI" id="CHEBI:57783"/>
    </ligand>
</feature>
<dbReference type="SUPFAM" id="SSF51735">
    <property type="entry name" value="NAD(P)-binding Rossmann-fold domains"/>
    <property type="match status" value="1"/>
</dbReference>
<dbReference type="PIRSF" id="PIRSF006205">
    <property type="entry name" value="Dxp_reductismrs"/>
    <property type="match status" value="1"/>
</dbReference>
<dbReference type="FunFam" id="3.40.50.720:FF:000045">
    <property type="entry name" value="1-deoxy-D-xylulose 5-phosphate reductoisomerase"/>
    <property type="match status" value="1"/>
</dbReference>
<evidence type="ECO:0000256" key="4">
    <source>
        <dbReference type="ARBA" id="ARBA00022857"/>
    </source>
</evidence>
<gene>
    <name evidence="9" type="primary">dxr</name>
    <name evidence="13" type="ORF">ENG63_00515</name>
</gene>
<evidence type="ECO:0000259" key="12">
    <source>
        <dbReference type="Pfam" id="PF13288"/>
    </source>
</evidence>
<feature type="binding site" evidence="9">
    <location>
        <position position="208"/>
    </location>
    <ligand>
        <name>1-deoxy-D-xylulose 5-phosphate</name>
        <dbReference type="ChEBI" id="CHEBI:57792"/>
    </ligand>
</feature>
<evidence type="ECO:0000256" key="8">
    <source>
        <dbReference type="ARBA" id="ARBA00048543"/>
    </source>
</evidence>
<evidence type="ECO:0000259" key="11">
    <source>
        <dbReference type="Pfam" id="PF08436"/>
    </source>
</evidence>
<reference evidence="13" key="1">
    <citation type="journal article" date="2020" name="mSystems">
        <title>Genome- and Community-Level Interaction Insights into Carbon Utilization and Element Cycling Functions of Hydrothermarchaeota in Hydrothermal Sediment.</title>
        <authorList>
            <person name="Zhou Z."/>
            <person name="Liu Y."/>
            <person name="Xu W."/>
            <person name="Pan J."/>
            <person name="Luo Z.H."/>
            <person name="Li M."/>
        </authorList>
    </citation>
    <scope>NUCLEOTIDE SEQUENCE [LARGE SCALE GENOMIC DNA]</scope>
    <source>
        <strain evidence="13">HyVt-233</strain>
    </source>
</reference>
<feature type="binding site" evidence="9">
    <location>
        <position position="195"/>
    </location>
    <ligand>
        <name>1-deoxy-D-xylulose 5-phosphate</name>
        <dbReference type="ChEBI" id="CHEBI:57792"/>
    </ligand>
</feature>
<dbReference type="Gene3D" id="3.40.50.720">
    <property type="entry name" value="NAD(P)-binding Rossmann-like Domain"/>
    <property type="match status" value="1"/>
</dbReference>
<feature type="binding site" evidence="9">
    <location>
        <position position="10"/>
    </location>
    <ligand>
        <name>NADPH</name>
        <dbReference type="ChEBI" id="CHEBI:57783"/>
    </ligand>
</feature>
<comment type="pathway">
    <text evidence="1 9">Isoprenoid biosynthesis; isopentenyl diphosphate biosynthesis via DXP pathway; isopentenyl diphosphate from 1-deoxy-D-xylulose 5-phosphate: step 1/6.</text>
</comment>
<dbReference type="GO" id="GO:0030145">
    <property type="term" value="F:manganese ion binding"/>
    <property type="evidence" value="ECO:0007669"/>
    <property type="project" value="TreeGrafter"/>
</dbReference>
<organism evidence="13">
    <name type="scientific">Desulfofervidus auxilii</name>
    <dbReference type="NCBI Taxonomy" id="1621989"/>
    <lineage>
        <taxon>Bacteria</taxon>
        <taxon>Pseudomonadati</taxon>
        <taxon>Thermodesulfobacteriota</taxon>
        <taxon>Candidatus Desulfofervidia</taxon>
        <taxon>Candidatus Desulfofervidales</taxon>
        <taxon>Candidatus Desulfofervidaceae</taxon>
        <taxon>Candidatus Desulfofervidus</taxon>
    </lineage>
</organism>
<dbReference type="InterPro" id="IPR013644">
    <property type="entry name" value="DXP_reductoisomerase_C"/>
</dbReference>
<feature type="binding site" evidence="9">
    <location>
        <position position="148"/>
    </location>
    <ligand>
        <name>1-deoxy-D-xylulose 5-phosphate</name>
        <dbReference type="ChEBI" id="CHEBI:57792"/>
    </ligand>
</feature>
<feature type="binding site" evidence="9">
    <location>
        <position position="213"/>
    </location>
    <ligand>
        <name>1-deoxy-D-xylulose 5-phosphate</name>
        <dbReference type="ChEBI" id="CHEBI:57792"/>
    </ligand>
</feature>
<proteinExistence type="inferred from homology"/>
<comment type="cofactor">
    <cofactor evidence="9">
        <name>Mg(2+)</name>
        <dbReference type="ChEBI" id="CHEBI:18420"/>
    </cofactor>
    <cofactor evidence="9">
        <name>Mn(2+)</name>
        <dbReference type="ChEBI" id="CHEBI:29035"/>
    </cofactor>
</comment>
<feature type="binding site" evidence="9">
    <location>
        <position position="217"/>
    </location>
    <ligand>
        <name>1-deoxy-D-xylulose 5-phosphate</name>
        <dbReference type="ChEBI" id="CHEBI:57792"/>
    </ligand>
</feature>
<dbReference type="PANTHER" id="PTHR30525:SF0">
    <property type="entry name" value="1-DEOXY-D-XYLULOSE 5-PHOSPHATE REDUCTOISOMERASE, CHLOROPLASTIC"/>
    <property type="match status" value="1"/>
</dbReference>
<evidence type="ECO:0000256" key="9">
    <source>
        <dbReference type="HAMAP-Rule" id="MF_00183"/>
    </source>
</evidence>
<keyword evidence="7 9" id="KW-0414">Isoprene biosynthesis</keyword>
<feature type="binding site" evidence="9">
    <location>
        <position position="148"/>
    </location>
    <ligand>
        <name>Mn(2+)</name>
        <dbReference type="ChEBI" id="CHEBI:29035"/>
    </ligand>
</feature>
<evidence type="ECO:0000256" key="5">
    <source>
        <dbReference type="ARBA" id="ARBA00023002"/>
    </source>
</evidence>
<evidence type="ECO:0000256" key="6">
    <source>
        <dbReference type="ARBA" id="ARBA00023211"/>
    </source>
</evidence>
<dbReference type="Proteomes" id="UP000886289">
    <property type="component" value="Unassembled WGS sequence"/>
</dbReference>
<evidence type="ECO:0000256" key="2">
    <source>
        <dbReference type="ARBA" id="ARBA00006825"/>
    </source>
</evidence>
<dbReference type="Gene3D" id="1.10.1740.10">
    <property type="match status" value="1"/>
</dbReference>
<keyword evidence="6 9" id="KW-0464">Manganese</keyword>
<dbReference type="NCBIfam" id="NF009114">
    <property type="entry name" value="PRK12464.1"/>
    <property type="match status" value="1"/>
</dbReference>
<dbReference type="InterPro" id="IPR003821">
    <property type="entry name" value="DXP_reductoisomerase"/>
</dbReference>
<feature type="binding site" evidence="9">
    <location>
        <position position="38"/>
    </location>
    <ligand>
        <name>NADPH</name>
        <dbReference type="ChEBI" id="CHEBI:57783"/>
    </ligand>
</feature>
<dbReference type="SUPFAM" id="SSF69055">
    <property type="entry name" value="1-deoxy-D-xylulose-5-phosphate reductoisomerase, C-terminal domain"/>
    <property type="match status" value="1"/>
</dbReference>
<dbReference type="InterPro" id="IPR036291">
    <property type="entry name" value="NAD(P)-bd_dom_sf"/>
</dbReference>
<feature type="binding site" evidence="9">
    <location>
        <position position="13"/>
    </location>
    <ligand>
        <name>NADPH</name>
        <dbReference type="ChEBI" id="CHEBI:57783"/>
    </ligand>
</feature>
<dbReference type="GO" id="GO:0051484">
    <property type="term" value="P:isopentenyl diphosphate biosynthetic process, methylerythritol 4-phosphate pathway involved in terpenoid biosynthetic process"/>
    <property type="evidence" value="ECO:0007669"/>
    <property type="project" value="UniProtKB-ARBA"/>
</dbReference>
<dbReference type="Pfam" id="PF08436">
    <property type="entry name" value="DXP_redisom_C"/>
    <property type="match status" value="1"/>
</dbReference>
<feature type="binding site" evidence="9">
    <location>
        <position position="122"/>
    </location>
    <ligand>
        <name>1-deoxy-D-xylulose 5-phosphate</name>
        <dbReference type="ChEBI" id="CHEBI:57792"/>
    </ligand>
</feature>
<dbReference type="AlphaFoldDB" id="A0A7C0Y7Z1"/>
<dbReference type="NCBIfam" id="TIGR00243">
    <property type="entry name" value="Dxr"/>
    <property type="match status" value="1"/>
</dbReference>
<dbReference type="Pfam" id="PF02670">
    <property type="entry name" value="DXP_reductoisom"/>
    <property type="match status" value="1"/>
</dbReference>
<feature type="domain" description="1-deoxy-D-xylulose 5-phosphate reductoisomerase N-terminal" evidence="10">
    <location>
        <begin position="4"/>
        <end position="129"/>
    </location>
</feature>
<dbReference type="SUPFAM" id="SSF55347">
    <property type="entry name" value="Glyceraldehyde-3-phosphate dehydrogenase-like, C-terminal domain"/>
    <property type="match status" value="1"/>
</dbReference>
<feature type="binding site" evidence="9">
    <location>
        <position position="121"/>
    </location>
    <ligand>
        <name>NADPH</name>
        <dbReference type="ChEBI" id="CHEBI:57783"/>
    </ligand>
</feature>
<dbReference type="HAMAP" id="MF_00183">
    <property type="entry name" value="DXP_reductoisom"/>
    <property type="match status" value="1"/>
</dbReference>
<feature type="domain" description="DXP reductoisomerase C-terminal" evidence="12">
    <location>
        <begin position="257"/>
        <end position="372"/>
    </location>
</feature>
<feature type="binding site" evidence="9">
    <location>
        <position position="172"/>
    </location>
    <ligand>
        <name>1-deoxy-D-xylulose 5-phosphate</name>
        <dbReference type="ChEBI" id="CHEBI:57792"/>
    </ligand>
</feature>
<keyword evidence="4 9" id="KW-0521">NADP</keyword>
<feature type="binding site" evidence="9">
    <location>
        <position position="36"/>
    </location>
    <ligand>
        <name>NADPH</name>
        <dbReference type="ChEBI" id="CHEBI:57783"/>
    </ligand>
</feature>
<feature type="binding site" evidence="9">
    <location>
        <position position="217"/>
    </location>
    <ligand>
        <name>Mn(2+)</name>
        <dbReference type="ChEBI" id="CHEBI:29035"/>
    </ligand>
</feature>
<dbReference type="UniPathway" id="UPA00056">
    <property type="reaction ID" value="UER00092"/>
</dbReference>
<feature type="binding site" evidence="9">
    <location>
        <position position="201"/>
    </location>
    <ligand>
        <name>NADPH</name>
        <dbReference type="ChEBI" id="CHEBI:57783"/>
    </ligand>
</feature>
<comment type="caution">
    <text evidence="13">The sequence shown here is derived from an EMBL/GenBank/DDBJ whole genome shotgun (WGS) entry which is preliminary data.</text>
</comment>
<feature type="binding site" evidence="9">
    <location>
        <position position="123"/>
    </location>
    <ligand>
        <name>NADPH</name>
        <dbReference type="ChEBI" id="CHEBI:57783"/>
    </ligand>
</feature>
<keyword evidence="5 9" id="KW-0560">Oxidoreductase</keyword>
<evidence type="ECO:0000256" key="3">
    <source>
        <dbReference type="ARBA" id="ARBA00022723"/>
    </source>
</evidence>
<feature type="binding site" evidence="9">
    <location>
        <position position="12"/>
    </location>
    <ligand>
        <name>NADPH</name>
        <dbReference type="ChEBI" id="CHEBI:57783"/>
    </ligand>
</feature>
<protein>
    <recommendedName>
        <fullName evidence="9">1-deoxy-D-xylulose 5-phosphate reductoisomerase</fullName>
        <shortName evidence="9">DXP reductoisomerase</shortName>
        <ecNumber evidence="9">1.1.1.267</ecNumber>
    </recommendedName>
    <alternativeName>
        <fullName evidence="9">1-deoxyxylulose-5-phosphate reductoisomerase</fullName>
    </alternativeName>
    <alternativeName>
        <fullName evidence="9">2-C-methyl-D-erythritol 4-phosphate synthase</fullName>
    </alternativeName>
</protein>
<sequence>MKNLVILGSTGSIGRQTLEVVSIFPKKFKIVGLAAGKNISLLKEQIERFQPEVVCVINKEYAQALKEALLTKTKILWGEEGYQEIASYPNADLVVSAMVGINGLKPTLAALKAKKTVALANKEALVTGGNIIKKSIKYENQLLPIDSEHSAIFQLLLERDKKTLKRIILTASGGPFWQKDFSLLKDVTPEQAINHPRWTMGAKISVDSATLMNKGLEVIEAMWLFDLDLEKIGIVIHPQSIIHSLVEFHDGVIFAQLSQPDMRIPIAYALNFPERFPLPFTPLDLTNLSLSFFPFDLEKFRCLKLALIAAKIGKSMPIVLNAANEIAVEAFLKKKIKFLEIPELIETVMNAHIPTTVKEIEEIFIVDQWARKKAKEWINRKPS</sequence>
<dbReference type="EMBL" id="DRBS01000021">
    <property type="protein sequence ID" value="HDD43331.1"/>
    <property type="molecule type" value="Genomic_DNA"/>
</dbReference>
<dbReference type="EC" id="1.1.1.267" evidence="9"/>
<dbReference type="InterPro" id="IPR026877">
    <property type="entry name" value="DXPR_C"/>
</dbReference>
<accession>A0A7C0Y7Z1</accession>
<name>A0A7C0Y7Z1_DESA2</name>
<evidence type="ECO:0000313" key="13">
    <source>
        <dbReference type="EMBL" id="HDD43331.1"/>
    </source>
</evidence>
<dbReference type="Pfam" id="PF13288">
    <property type="entry name" value="DXPR_C"/>
    <property type="match status" value="1"/>
</dbReference>
<evidence type="ECO:0000256" key="7">
    <source>
        <dbReference type="ARBA" id="ARBA00023229"/>
    </source>
</evidence>